<dbReference type="GO" id="GO:0052856">
    <property type="term" value="F:NAD(P)HX epimerase activity"/>
    <property type="evidence" value="ECO:0007669"/>
    <property type="project" value="UniProtKB-UniRule"/>
</dbReference>
<keyword evidence="23" id="KW-1185">Reference proteome</keyword>
<dbReference type="NCBIfam" id="TIGR00197">
    <property type="entry name" value="yjeF_nterm"/>
    <property type="match status" value="1"/>
</dbReference>
<dbReference type="OrthoDB" id="9806925at2"/>
<sequence length="485" mass="49111">MDELLSVAEMHRADALTIASGVPGAALMEAAGAAVVQAICERWAPHPTAVLCGPGNNGGDGFVVARLLLEAGWPVRLALLGTRSTLTGDAALAADRWPGPIEAADPYILKGNPLVIDALFGAGLSRPLDGLARTIVEAMAGRTVVSIDVPSGLHGDSGRVLGVAPQAALTVTFFRRKPGHALLPGRSLCGEVVVADIGIPDRVLDGLGAQTVINSPALWRRQMPWPKLDGHKYARGHAVVLGGGRMTGAARLASVAALRAGAGLVTIACPESAFPIYASGSPSVIVEPMAGSVTVAQILGDTRKNAILLGPGAGVGADTRAQVQAALAAGVSCVLDADALTSFADSPDDLLDRLHARCLLTPHEGEFTRLFGASVGLDSDKLSRTRAAASRSGAVVLLKGADTVIAAPDGRAVVNISAPPELATAGSGDVLAGFALGLIAQGMEPFEAACAAVWMHGEAAKLIGPGLIAEDLPGALCGVLRALKG</sequence>
<dbReference type="EC" id="5.1.99.6" evidence="19"/>
<comment type="catalytic activity">
    <reaction evidence="1 18 19">
        <text>(6R)-NADHX = (6S)-NADHX</text>
        <dbReference type="Rhea" id="RHEA:32215"/>
        <dbReference type="ChEBI" id="CHEBI:64074"/>
        <dbReference type="ChEBI" id="CHEBI:64075"/>
        <dbReference type="EC" id="5.1.99.6"/>
    </reaction>
</comment>
<dbReference type="GO" id="GO:0046496">
    <property type="term" value="P:nicotinamide nucleotide metabolic process"/>
    <property type="evidence" value="ECO:0007669"/>
    <property type="project" value="UniProtKB-UniRule"/>
</dbReference>
<dbReference type="EMBL" id="RXMA01000002">
    <property type="protein sequence ID" value="RTR23626.1"/>
    <property type="molecule type" value="Genomic_DNA"/>
</dbReference>
<keyword evidence="5 18" id="KW-0479">Metal-binding</keyword>
<dbReference type="InterPro" id="IPR036652">
    <property type="entry name" value="YjeF_N_dom_sf"/>
</dbReference>
<evidence type="ECO:0000256" key="12">
    <source>
        <dbReference type="ARBA" id="ARBA00023239"/>
    </source>
</evidence>
<comment type="catalytic activity">
    <reaction evidence="16 17 19">
        <text>(6S)-NADPHX + ADP = AMP + phosphate + NADPH + H(+)</text>
        <dbReference type="Rhea" id="RHEA:32235"/>
        <dbReference type="ChEBI" id="CHEBI:15378"/>
        <dbReference type="ChEBI" id="CHEBI:43474"/>
        <dbReference type="ChEBI" id="CHEBI:57783"/>
        <dbReference type="ChEBI" id="CHEBI:64076"/>
        <dbReference type="ChEBI" id="CHEBI:456215"/>
        <dbReference type="ChEBI" id="CHEBI:456216"/>
        <dbReference type="EC" id="4.2.1.136"/>
    </reaction>
</comment>
<evidence type="ECO:0000256" key="16">
    <source>
        <dbReference type="ARBA" id="ARBA00049209"/>
    </source>
</evidence>
<feature type="binding site" evidence="17">
    <location>
        <position position="249"/>
    </location>
    <ligand>
        <name>(6S)-NADPHX</name>
        <dbReference type="ChEBI" id="CHEBI:64076"/>
    </ligand>
</feature>
<protein>
    <recommendedName>
        <fullName evidence="19">Bifunctional NAD(P)H-hydrate repair enzyme</fullName>
    </recommendedName>
    <alternativeName>
        <fullName evidence="19">Nicotinamide nucleotide repair protein</fullName>
    </alternativeName>
    <domain>
        <recommendedName>
            <fullName evidence="19">ADP-dependent (S)-NAD(P)H-hydrate dehydratase</fullName>
            <ecNumber evidence="19">4.2.1.136</ecNumber>
        </recommendedName>
        <alternativeName>
            <fullName evidence="19">ADP-dependent NAD(P)HX dehydratase</fullName>
        </alternativeName>
    </domain>
    <domain>
        <recommendedName>
            <fullName evidence="19">NAD(P)H-hydrate epimerase</fullName>
            <ecNumber evidence="19">5.1.99.6</ecNumber>
        </recommendedName>
    </domain>
</protein>
<keyword evidence="12 17" id="KW-0456">Lyase</keyword>
<dbReference type="Pfam" id="PF03853">
    <property type="entry name" value="YjeF_N"/>
    <property type="match status" value="1"/>
</dbReference>
<dbReference type="InterPro" id="IPR000631">
    <property type="entry name" value="CARKD"/>
</dbReference>
<comment type="similarity">
    <text evidence="18">Belongs to the NnrE/AIBP family.</text>
</comment>
<feature type="binding site" evidence="18">
    <location>
        <position position="117"/>
    </location>
    <ligand>
        <name>K(+)</name>
        <dbReference type="ChEBI" id="CHEBI:29103"/>
    </ligand>
</feature>
<evidence type="ECO:0000256" key="7">
    <source>
        <dbReference type="ARBA" id="ARBA00022840"/>
    </source>
</evidence>
<keyword evidence="8 17" id="KW-0521">NADP</keyword>
<feature type="binding site" evidence="17">
    <location>
        <begin position="399"/>
        <end position="403"/>
    </location>
    <ligand>
        <name>AMP</name>
        <dbReference type="ChEBI" id="CHEBI:456215"/>
    </ligand>
</feature>
<comment type="subunit">
    <text evidence="17">Homotetramer.</text>
</comment>
<evidence type="ECO:0000256" key="17">
    <source>
        <dbReference type="HAMAP-Rule" id="MF_01965"/>
    </source>
</evidence>
<evidence type="ECO:0000313" key="22">
    <source>
        <dbReference type="EMBL" id="RTR23626.1"/>
    </source>
</evidence>
<dbReference type="PROSITE" id="PS51383">
    <property type="entry name" value="YJEF_C_3"/>
    <property type="match status" value="1"/>
</dbReference>
<dbReference type="InterPro" id="IPR004443">
    <property type="entry name" value="YjeF_N_dom"/>
</dbReference>
<evidence type="ECO:0000256" key="14">
    <source>
        <dbReference type="ARBA" id="ARBA00025153"/>
    </source>
</evidence>
<comment type="caution">
    <text evidence="18">Lacks conserved residue(s) required for the propagation of feature annotation.</text>
</comment>
<evidence type="ECO:0000256" key="15">
    <source>
        <dbReference type="ARBA" id="ARBA00048238"/>
    </source>
</evidence>
<evidence type="ECO:0000313" key="23">
    <source>
        <dbReference type="Proteomes" id="UP000277007"/>
    </source>
</evidence>
<dbReference type="RefSeq" id="WP_126612209.1">
    <property type="nucleotide sequence ID" value="NZ_JBHUCY010000010.1"/>
</dbReference>
<dbReference type="GO" id="GO:0052855">
    <property type="term" value="F:ADP-dependent NAD(P)H-hydrate dehydratase activity"/>
    <property type="evidence" value="ECO:0007669"/>
    <property type="project" value="UniProtKB-UniRule"/>
</dbReference>
<dbReference type="Gene3D" id="3.40.50.10260">
    <property type="entry name" value="YjeF N-terminal domain"/>
    <property type="match status" value="1"/>
</dbReference>
<evidence type="ECO:0000256" key="8">
    <source>
        <dbReference type="ARBA" id="ARBA00022857"/>
    </source>
</evidence>
<comment type="similarity">
    <text evidence="4 19">In the C-terminal section; belongs to the NnrD/CARKD family.</text>
</comment>
<keyword evidence="6 17" id="KW-0547">Nucleotide-binding</keyword>
<dbReference type="PANTHER" id="PTHR12592:SF0">
    <property type="entry name" value="ATP-DEPENDENT (S)-NAD(P)H-HYDRATE DEHYDRATASE"/>
    <property type="match status" value="1"/>
</dbReference>
<evidence type="ECO:0000259" key="21">
    <source>
        <dbReference type="PROSITE" id="PS51385"/>
    </source>
</evidence>
<comment type="catalytic activity">
    <reaction evidence="2 18 19">
        <text>(6R)-NADPHX = (6S)-NADPHX</text>
        <dbReference type="Rhea" id="RHEA:32227"/>
        <dbReference type="ChEBI" id="CHEBI:64076"/>
        <dbReference type="ChEBI" id="CHEBI:64077"/>
        <dbReference type="EC" id="5.1.99.6"/>
    </reaction>
</comment>
<dbReference type="GO" id="GO:0046872">
    <property type="term" value="F:metal ion binding"/>
    <property type="evidence" value="ECO:0007669"/>
    <property type="project" value="UniProtKB-UniRule"/>
</dbReference>
<reference evidence="22 23" key="1">
    <citation type="submission" date="2018-12" db="EMBL/GenBank/DDBJ databases">
        <authorList>
            <person name="Yang Y."/>
        </authorList>
    </citation>
    <scope>NUCLEOTIDE SEQUENCE [LARGE SCALE GENOMIC DNA]</scope>
    <source>
        <strain evidence="22 23">L-25-5w-1</strain>
    </source>
</reference>
<feature type="binding site" evidence="18">
    <location>
        <position position="151"/>
    </location>
    <ligand>
        <name>K(+)</name>
        <dbReference type="ChEBI" id="CHEBI:29103"/>
    </ligand>
</feature>
<evidence type="ECO:0000256" key="3">
    <source>
        <dbReference type="ARBA" id="ARBA00006001"/>
    </source>
</evidence>
<comment type="catalytic activity">
    <reaction evidence="15 17 19">
        <text>(6S)-NADHX + ADP = AMP + phosphate + NADH + H(+)</text>
        <dbReference type="Rhea" id="RHEA:32223"/>
        <dbReference type="ChEBI" id="CHEBI:15378"/>
        <dbReference type="ChEBI" id="CHEBI:43474"/>
        <dbReference type="ChEBI" id="CHEBI:57945"/>
        <dbReference type="ChEBI" id="CHEBI:64074"/>
        <dbReference type="ChEBI" id="CHEBI:456215"/>
        <dbReference type="ChEBI" id="CHEBI:456216"/>
        <dbReference type="EC" id="4.2.1.136"/>
    </reaction>
</comment>
<evidence type="ECO:0000256" key="9">
    <source>
        <dbReference type="ARBA" id="ARBA00022958"/>
    </source>
</evidence>
<accession>A0A3S0L0V7</accession>
<dbReference type="Proteomes" id="UP000277007">
    <property type="component" value="Unassembled WGS sequence"/>
</dbReference>
<dbReference type="SUPFAM" id="SSF53613">
    <property type="entry name" value="Ribokinase-like"/>
    <property type="match status" value="1"/>
</dbReference>
<dbReference type="HAMAP" id="MF_01966">
    <property type="entry name" value="NADHX_epimerase"/>
    <property type="match status" value="1"/>
</dbReference>
<name>A0A3S0L0V7_9PROT</name>
<comment type="function">
    <text evidence="18">Catalyzes the epimerization of the S- and R-forms of NAD(P)HX, a damaged form of NAD(P)H that is a result of enzymatic or heat-dependent hydration. This is a prerequisite for the S-specific NAD(P)H-hydrate dehydratase to allow the repair of both epimers of NAD(P)HX.</text>
</comment>
<organism evidence="22 23">
    <name type="scientific">Azospirillum griseum</name>
    <dbReference type="NCBI Taxonomy" id="2496639"/>
    <lineage>
        <taxon>Bacteria</taxon>
        <taxon>Pseudomonadati</taxon>
        <taxon>Pseudomonadota</taxon>
        <taxon>Alphaproteobacteria</taxon>
        <taxon>Rhodospirillales</taxon>
        <taxon>Azospirillaceae</taxon>
        <taxon>Azospirillum</taxon>
    </lineage>
</organism>
<proteinExistence type="inferred from homology"/>
<evidence type="ECO:0000256" key="18">
    <source>
        <dbReference type="HAMAP-Rule" id="MF_01966"/>
    </source>
</evidence>
<dbReference type="GO" id="GO:0005524">
    <property type="term" value="F:ATP binding"/>
    <property type="evidence" value="ECO:0007669"/>
    <property type="project" value="UniProtKB-UniRule"/>
</dbReference>
<evidence type="ECO:0000256" key="10">
    <source>
        <dbReference type="ARBA" id="ARBA00023027"/>
    </source>
</evidence>
<dbReference type="PANTHER" id="PTHR12592">
    <property type="entry name" value="ATP-DEPENDENT (S)-NAD(P)H-HYDRATE DEHYDRATASE FAMILY MEMBER"/>
    <property type="match status" value="1"/>
</dbReference>
<keyword evidence="9 18" id="KW-0630">Potassium</keyword>
<feature type="binding site" evidence="17">
    <location>
        <position position="363"/>
    </location>
    <ligand>
        <name>(6S)-NADPHX</name>
        <dbReference type="ChEBI" id="CHEBI:64076"/>
    </ligand>
</feature>
<evidence type="ECO:0000256" key="11">
    <source>
        <dbReference type="ARBA" id="ARBA00023235"/>
    </source>
</evidence>
<keyword evidence="11 18" id="KW-0413">Isomerase</keyword>
<dbReference type="NCBIfam" id="TIGR00196">
    <property type="entry name" value="yjeF_cterm"/>
    <property type="match status" value="1"/>
</dbReference>
<feature type="domain" description="YjeF C-terminal" evidence="20">
    <location>
        <begin position="215"/>
        <end position="483"/>
    </location>
</feature>
<dbReference type="SUPFAM" id="SSF64153">
    <property type="entry name" value="YjeF N-terminal domain-like"/>
    <property type="match status" value="1"/>
</dbReference>
<comment type="cofactor">
    <cofactor evidence="18 19">
        <name>K(+)</name>
        <dbReference type="ChEBI" id="CHEBI:29103"/>
    </cofactor>
    <text evidence="18 19">Binds 1 potassium ion per subunit.</text>
</comment>
<comment type="cofactor">
    <cofactor evidence="17">
        <name>Mg(2+)</name>
        <dbReference type="ChEBI" id="CHEBI:18420"/>
    </cofactor>
</comment>
<evidence type="ECO:0000256" key="4">
    <source>
        <dbReference type="ARBA" id="ARBA00009524"/>
    </source>
</evidence>
<keyword evidence="7 17" id="KW-0067">ATP-binding</keyword>
<dbReference type="InterPro" id="IPR030677">
    <property type="entry name" value="Nnr"/>
</dbReference>
<dbReference type="EC" id="4.2.1.136" evidence="19"/>
<feature type="binding site" evidence="17">
    <location>
        <position position="428"/>
    </location>
    <ligand>
        <name>AMP</name>
        <dbReference type="ChEBI" id="CHEBI:456215"/>
    </ligand>
</feature>
<gene>
    <name evidence="18" type="primary">nnrE</name>
    <name evidence="17" type="synonym">nnrD</name>
    <name evidence="22" type="ORF">EJ903_03600</name>
</gene>
<dbReference type="GO" id="GO:0110051">
    <property type="term" value="P:metabolite repair"/>
    <property type="evidence" value="ECO:0007669"/>
    <property type="project" value="TreeGrafter"/>
</dbReference>
<feature type="binding site" evidence="18">
    <location>
        <position position="148"/>
    </location>
    <ligand>
        <name>(6S)-NADPHX</name>
        <dbReference type="ChEBI" id="CHEBI:64076"/>
    </ligand>
</feature>
<keyword evidence="10 17" id="KW-0520">NAD</keyword>
<feature type="domain" description="YjeF N-terminal" evidence="21">
    <location>
        <begin position="10"/>
        <end position="205"/>
    </location>
</feature>
<comment type="similarity">
    <text evidence="17">Belongs to the NnrD/CARKD family.</text>
</comment>
<dbReference type="InterPro" id="IPR029056">
    <property type="entry name" value="Ribokinase-like"/>
</dbReference>
<dbReference type="PIRSF" id="PIRSF017184">
    <property type="entry name" value="Nnr"/>
    <property type="match status" value="1"/>
</dbReference>
<feature type="binding site" evidence="18">
    <location>
        <begin position="56"/>
        <end position="60"/>
    </location>
    <ligand>
        <name>(6S)-NADPHX</name>
        <dbReference type="ChEBI" id="CHEBI:64076"/>
    </ligand>
</feature>
<comment type="caution">
    <text evidence="22">The sequence shown here is derived from an EMBL/GenBank/DDBJ whole genome shotgun (WGS) entry which is preliminary data.</text>
</comment>
<dbReference type="CDD" id="cd01171">
    <property type="entry name" value="YXKO-related"/>
    <property type="match status" value="1"/>
</dbReference>
<evidence type="ECO:0000256" key="5">
    <source>
        <dbReference type="ARBA" id="ARBA00022723"/>
    </source>
</evidence>
<feature type="binding site" evidence="18">
    <location>
        <begin position="121"/>
        <end position="127"/>
    </location>
    <ligand>
        <name>(6S)-NADPHX</name>
        <dbReference type="ChEBI" id="CHEBI:64076"/>
    </ligand>
</feature>
<evidence type="ECO:0000256" key="13">
    <source>
        <dbReference type="ARBA" id="ARBA00023268"/>
    </source>
</evidence>
<feature type="binding site" evidence="17">
    <location>
        <position position="429"/>
    </location>
    <ligand>
        <name>(6S)-NADPHX</name>
        <dbReference type="ChEBI" id="CHEBI:64076"/>
    </ligand>
</feature>
<evidence type="ECO:0000256" key="1">
    <source>
        <dbReference type="ARBA" id="ARBA00000013"/>
    </source>
</evidence>
<dbReference type="Gene3D" id="3.40.1190.20">
    <property type="match status" value="1"/>
</dbReference>
<comment type="similarity">
    <text evidence="3 19">In the N-terminal section; belongs to the NnrE/AIBP family.</text>
</comment>
<dbReference type="Pfam" id="PF01256">
    <property type="entry name" value="Carb_kinase"/>
    <property type="match status" value="1"/>
</dbReference>
<dbReference type="AlphaFoldDB" id="A0A3S0L0V7"/>
<dbReference type="PROSITE" id="PS51385">
    <property type="entry name" value="YJEF_N"/>
    <property type="match status" value="1"/>
</dbReference>
<comment type="function">
    <text evidence="14 19">Bifunctional enzyme that catalyzes the epimerization of the S- and R-forms of NAD(P)HX and the dehydration of the S-form of NAD(P)HX at the expense of ADP, which is converted to AMP. This allows the repair of both epimers of NAD(P)HX, a damaged form of NAD(P)H that is a result of enzymatic or heat-dependent hydration.</text>
</comment>
<keyword evidence="13" id="KW-0511">Multifunctional enzyme</keyword>
<feature type="binding site" evidence="17">
    <location>
        <position position="312"/>
    </location>
    <ligand>
        <name>(6S)-NADPHX</name>
        <dbReference type="ChEBI" id="CHEBI:64076"/>
    </ligand>
</feature>
<dbReference type="HAMAP" id="MF_01965">
    <property type="entry name" value="NADHX_dehydratase"/>
    <property type="match status" value="1"/>
</dbReference>
<comment type="function">
    <text evidence="17">Catalyzes the dehydration of the S-form of NAD(P)HX at the expense of ADP, which is converted to AMP. Together with NAD(P)HX epimerase, which catalyzes the epimerization of the S- and R-forms, the enzyme allows the repair of both epimers of NAD(P)HX, a damaged form of NAD(P)H that is a result of enzymatic or heat-dependent hydration.</text>
</comment>
<feature type="binding site" evidence="18">
    <location>
        <position position="57"/>
    </location>
    <ligand>
        <name>K(+)</name>
        <dbReference type="ChEBI" id="CHEBI:29103"/>
    </ligand>
</feature>
<evidence type="ECO:0000256" key="19">
    <source>
        <dbReference type="PIRNR" id="PIRNR017184"/>
    </source>
</evidence>
<evidence type="ECO:0000256" key="2">
    <source>
        <dbReference type="ARBA" id="ARBA00000909"/>
    </source>
</evidence>
<evidence type="ECO:0000259" key="20">
    <source>
        <dbReference type="PROSITE" id="PS51383"/>
    </source>
</evidence>
<evidence type="ECO:0000256" key="6">
    <source>
        <dbReference type="ARBA" id="ARBA00022741"/>
    </source>
</evidence>